<name>A0A3M7Q6P5_BRAPC</name>
<organism evidence="1 2">
    <name type="scientific">Brachionus plicatilis</name>
    <name type="common">Marine rotifer</name>
    <name type="synonym">Brachionus muelleri</name>
    <dbReference type="NCBI Taxonomy" id="10195"/>
    <lineage>
        <taxon>Eukaryota</taxon>
        <taxon>Metazoa</taxon>
        <taxon>Spiralia</taxon>
        <taxon>Gnathifera</taxon>
        <taxon>Rotifera</taxon>
        <taxon>Eurotatoria</taxon>
        <taxon>Monogononta</taxon>
        <taxon>Pseudotrocha</taxon>
        <taxon>Ploima</taxon>
        <taxon>Brachionidae</taxon>
        <taxon>Brachionus</taxon>
    </lineage>
</organism>
<proteinExistence type="predicted"/>
<evidence type="ECO:0008006" key="3">
    <source>
        <dbReference type="Google" id="ProtNLM"/>
    </source>
</evidence>
<dbReference type="EMBL" id="REGN01007330">
    <property type="protein sequence ID" value="RNA06618.1"/>
    <property type="molecule type" value="Genomic_DNA"/>
</dbReference>
<evidence type="ECO:0000313" key="1">
    <source>
        <dbReference type="EMBL" id="RNA06618.1"/>
    </source>
</evidence>
<reference evidence="1 2" key="1">
    <citation type="journal article" date="2018" name="Sci. Rep.">
        <title>Genomic signatures of local adaptation to the degree of environmental predictability in rotifers.</title>
        <authorList>
            <person name="Franch-Gras L."/>
            <person name="Hahn C."/>
            <person name="Garcia-Roger E.M."/>
            <person name="Carmona M.J."/>
            <person name="Serra M."/>
            <person name="Gomez A."/>
        </authorList>
    </citation>
    <scope>NUCLEOTIDE SEQUENCE [LARGE SCALE GENOMIC DNA]</scope>
    <source>
        <strain evidence="1">HYR1</strain>
    </source>
</reference>
<dbReference type="Proteomes" id="UP000276133">
    <property type="component" value="Unassembled WGS sequence"/>
</dbReference>
<accession>A0A3M7Q6P5</accession>
<gene>
    <name evidence="1" type="ORF">BpHYR1_045741</name>
</gene>
<evidence type="ECO:0000313" key="2">
    <source>
        <dbReference type="Proteomes" id="UP000276133"/>
    </source>
</evidence>
<protein>
    <recommendedName>
        <fullName evidence="3">MULE transposase domain-containing protein</fullName>
    </recommendedName>
</protein>
<sequence length="256" mass="29541">MENFDDSSNSSSGSSNSKWLTLIENVGEEDVSEYINIAIPKSKAYQTNHDLNCRNVVMNNVQLNIMYYYAKKNNISNISIKHDHNHAVDQEYNNYNGLPEKVKIVVKNLVDTNPKLIPRQVRTFLNNNATKLGIDDITYEFNQITMAPRKNKIEDVERYLADHLYFPTIDPNQPFFFGFLTDDNQDHSLFHIDGTYKITFENYPLLVFGRSNPNRILYPIFVCRLFNINFNLKFMMQDAQIACASAVNACFPGVKV</sequence>
<dbReference type="AlphaFoldDB" id="A0A3M7Q6P5"/>
<keyword evidence="2" id="KW-1185">Reference proteome</keyword>
<comment type="caution">
    <text evidence="1">The sequence shown here is derived from an EMBL/GenBank/DDBJ whole genome shotgun (WGS) entry which is preliminary data.</text>
</comment>